<reference evidence="1" key="2">
    <citation type="journal article" date="2016" name="Fungal Biol.">
        <title>Ochratoxin A production by Penicillium thymicola.</title>
        <authorList>
            <person name="Nguyen H.D.T."/>
            <person name="McMullin D.R."/>
            <person name="Ponomareva E."/>
            <person name="Riley R."/>
            <person name="Pomraning K.R."/>
            <person name="Baker S.E."/>
            <person name="Seifert K.A."/>
        </authorList>
    </citation>
    <scope>NUCLEOTIDE SEQUENCE</scope>
    <source>
        <strain evidence="1">DAOM 180753</strain>
    </source>
</reference>
<accession>A0AAI9T9G3</accession>
<dbReference type="EMBL" id="LACB01000514">
    <property type="protein sequence ID" value="KAJ9482751.1"/>
    <property type="molecule type" value="Genomic_DNA"/>
</dbReference>
<name>A0AAI9T9G3_PENTH</name>
<evidence type="ECO:0000313" key="1">
    <source>
        <dbReference type="EMBL" id="KAJ9482751.1"/>
    </source>
</evidence>
<reference evidence="1" key="1">
    <citation type="submission" date="2015-06" db="EMBL/GenBank/DDBJ databases">
        <authorList>
            <person name="Nguyen H."/>
        </authorList>
    </citation>
    <scope>NUCLEOTIDE SEQUENCE</scope>
    <source>
        <strain evidence="1">DAOM 180753</strain>
    </source>
</reference>
<dbReference type="AlphaFoldDB" id="A0AAI9T9G3"/>
<proteinExistence type="predicted"/>
<organism evidence="1 2">
    <name type="scientific">Penicillium thymicola</name>
    <dbReference type="NCBI Taxonomy" id="293382"/>
    <lineage>
        <taxon>Eukaryota</taxon>
        <taxon>Fungi</taxon>
        <taxon>Dikarya</taxon>
        <taxon>Ascomycota</taxon>
        <taxon>Pezizomycotina</taxon>
        <taxon>Eurotiomycetes</taxon>
        <taxon>Eurotiomycetidae</taxon>
        <taxon>Eurotiales</taxon>
        <taxon>Aspergillaceae</taxon>
        <taxon>Penicillium</taxon>
    </lineage>
</organism>
<comment type="caution">
    <text evidence="1">The sequence shown here is derived from an EMBL/GenBank/DDBJ whole genome shotgun (WGS) entry which is preliminary data.</text>
</comment>
<dbReference type="Proteomes" id="UP001227192">
    <property type="component" value="Unassembled WGS sequence"/>
</dbReference>
<sequence>MWDVAVTSDYVGADKADSVIVVLRSSTDRMKFKFQVYNKGNTIRIRPIDGPKDRAQNTTHLRVGLGWALGFSYGLCGGLLPTLSCLTREVNIASFTQFLSCCGGLRPHIGASGINPQDCSYLAVSPLQ</sequence>
<keyword evidence="2" id="KW-1185">Reference proteome</keyword>
<evidence type="ECO:0000313" key="2">
    <source>
        <dbReference type="Proteomes" id="UP001227192"/>
    </source>
</evidence>
<gene>
    <name evidence="1" type="ORF">VN97_g10672</name>
</gene>
<protein>
    <submittedName>
        <fullName evidence="1">Uncharacterized protein</fullName>
    </submittedName>
</protein>